<accession>C6REF7</accession>
<keyword evidence="2" id="KW-1185">Reference proteome</keyword>
<comment type="caution">
    <text evidence="1">The sequence shown here is derived from an EMBL/GenBank/DDBJ whole genome shotgun (WGS) entry which is preliminary data.</text>
</comment>
<proteinExistence type="predicted"/>
<organism evidence="1 2">
    <name type="scientific">Campylobacter showae RM3277</name>
    <dbReference type="NCBI Taxonomy" id="553219"/>
    <lineage>
        <taxon>Bacteria</taxon>
        <taxon>Pseudomonadati</taxon>
        <taxon>Campylobacterota</taxon>
        <taxon>Epsilonproteobacteria</taxon>
        <taxon>Campylobacterales</taxon>
        <taxon>Campylobacteraceae</taxon>
        <taxon>Campylobacter</taxon>
    </lineage>
</organism>
<name>C6REF7_9BACT</name>
<protein>
    <submittedName>
        <fullName evidence="1">Uncharacterized protein</fullName>
    </submittedName>
</protein>
<sequence length="48" mass="5422">MIRGNLVTHPHPPKPLAYVIVKLLHFYPLNLGNCSVKFNLVLDIIAQI</sequence>
<dbReference type="Proteomes" id="UP000003107">
    <property type="component" value="Unassembled WGS sequence"/>
</dbReference>
<reference evidence="1 2" key="1">
    <citation type="submission" date="2009-07" db="EMBL/GenBank/DDBJ databases">
        <authorList>
            <person name="Madupu R."/>
            <person name="Sebastian Y."/>
            <person name="Durkin A.S."/>
            <person name="Torralba M."/>
            <person name="Methe B."/>
            <person name="Sutton G.G."/>
            <person name="Strausberg R.L."/>
            <person name="Nelson K.E."/>
        </authorList>
    </citation>
    <scope>NUCLEOTIDE SEQUENCE [LARGE SCALE GENOMIC DNA]</scope>
    <source>
        <strain evidence="1 2">RM3277</strain>
    </source>
</reference>
<gene>
    <name evidence="1" type="ORF">CAMSH0001_2049</name>
</gene>
<evidence type="ECO:0000313" key="1">
    <source>
        <dbReference type="EMBL" id="EET80333.1"/>
    </source>
</evidence>
<dbReference type="AlphaFoldDB" id="C6REF7"/>
<evidence type="ECO:0000313" key="2">
    <source>
        <dbReference type="Proteomes" id="UP000003107"/>
    </source>
</evidence>
<dbReference type="EMBL" id="ACVQ01000013">
    <property type="protein sequence ID" value="EET80333.1"/>
    <property type="molecule type" value="Genomic_DNA"/>
</dbReference>